<dbReference type="InterPro" id="IPR007267">
    <property type="entry name" value="GtrA_DPMS_TM"/>
</dbReference>
<name>A0A3G8M3N4_9HYPH</name>
<comment type="subcellular location">
    <subcellularLocation>
        <location evidence="1">Membrane</location>
        <topology evidence="1">Multi-pass membrane protein</topology>
    </subcellularLocation>
</comment>
<evidence type="ECO:0000256" key="2">
    <source>
        <dbReference type="ARBA" id="ARBA00009399"/>
    </source>
</evidence>
<feature type="domain" description="GtrA/DPMS transmembrane" evidence="7">
    <location>
        <begin position="10"/>
        <end position="123"/>
    </location>
</feature>
<gene>
    <name evidence="8" type="ORF">EHO51_07285</name>
</gene>
<organism evidence="8 9">
    <name type="scientific">Methylocystis rosea</name>
    <dbReference type="NCBI Taxonomy" id="173366"/>
    <lineage>
        <taxon>Bacteria</taxon>
        <taxon>Pseudomonadati</taxon>
        <taxon>Pseudomonadota</taxon>
        <taxon>Alphaproteobacteria</taxon>
        <taxon>Hyphomicrobiales</taxon>
        <taxon>Methylocystaceae</taxon>
        <taxon>Methylocystis</taxon>
    </lineage>
</organism>
<evidence type="ECO:0000313" key="9">
    <source>
        <dbReference type="Proteomes" id="UP000273982"/>
    </source>
</evidence>
<dbReference type="PANTHER" id="PTHR38459:SF1">
    <property type="entry name" value="PROPHAGE BACTOPRENOL-LINKED GLUCOSE TRANSLOCASE HOMOLOG"/>
    <property type="match status" value="1"/>
</dbReference>
<keyword evidence="5 6" id="KW-0472">Membrane</keyword>
<dbReference type="EMBL" id="CP034086">
    <property type="protein sequence ID" value="AZG76546.1"/>
    <property type="molecule type" value="Genomic_DNA"/>
</dbReference>
<dbReference type="Proteomes" id="UP000273982">
    <property type="component" value="Chromosome"/>
</dbReference>
<evidence type="ECO:0000256" key="1">
    <source>
        <dbReference type="ARBA" id="ARBA00004141"/>
    </source>
</evidence>
<evidence type="ECO:0000256" key="6">
    <source>
        <dbReference type="SAM" id="Phobius"/>
    </source>
</evidence>
<dbReference type="PANTHER" id="PTHR38459">
    <property type="entry name" value="PROPHAGE BACTOPRENOL-LINKED GLUCOSE TRANSLOCASE HOMOLOG"/>
    <property type="match status" value="1"/>
</dbReference>
<dbReference type="GO" id="GO:0000271">
    <property type="term" value="P:polysaccharide biosynthetic process"/>
    <property type="evidence" value="ECO:0007669"/>
    <property type="project" value="InterPro"/>
</dbReference>
<evidence type="ECO:0000256" key="4">
    <source>
        <dbReference type="ARBA" id="ARBA00022989"/>
    </source>
</evidence>
<feature type="transmembrane region" description="Helical" evidence="6">
    <location>
        <begin position="74"/>
        <end position="92"/>
    </location>
</feature>
<accession>A0A3G8M3N4</accession>
<proteinExistence type="inferred from homology"/>
<keyword evidence="4 6" id="KW-1133">Transmembrane helix</keyword>
<dbReference type="AlphaFoldDB" id="A0A3G8M3N4"/>
<dbReference type="GO" id="GO:0005886">
    <property type="term" value="C:plasma membrane"/>
    <property type="evidence" value="ECO:0007669"/>
    <property type="project" value="TreeGrafter"/>
</dbReference>
<feature type="transmembrane region" description="Helical" evidence="6">
    <location>
        <begin position="7"/>
        <end position="29"/>
    </location>
</feature>
<dbReference type="KEGG" id="mros:EHO51_07285"/>
<feature type="transmembrane region" description="Helical" evidence="6">
    <location>
        <begin position="98"/>
        <end position="117"/>
    </location>
</feature>
<keyword evidence="3 6" id="KW-0812">Transmembrane</keyword>
<dbReference type="RefSeq" id="WP_124738331.1">
    <property type="nucleotide sequence ID" value="NZ_CP034086.1"/>
</dbReference>
<evidence type="ECO:0000256" key="5">
    <source>
        <dbReference type="ARBA" id="ARBA00023136"/>
    </source>
</evidence>
<comment type="similarity">
    <text evidence="2">Belongs to the GtrA family.</text>
</comment>
<protein>
    <submittedName>
        <fullName evidence="8">GtrA family protein</fullName>
    </submittedName>
</protein>
<sequence length="124" mass="13665">MSTTRQLATYASVGVGATLAHYAILIALVEGAGWRAVPATLCGYVVGGLIAYLLNRRHTFASDRPHTEATWRFALVAFVGFCVTYVLMSLFVDRWSAPYLPAQIVTTVLAMFVTFALNRRWTFG</sequence>
<evidence type="ECO:0000313" key="8">
    <source>
        <dbReference type="EMBL" id="AZG76546.1"/>
    </source>
</evidence>
<reference evidence="8 9" key="1">
    <citation type="submission" date="2018-11" db="EMBL/GenBank/DDBJ databases">
        <title>Genome squencing of methanotrophic bacteria isolated from alkaline groundwater in Korea.</title>
        <authorList>
            <person name="Nguyen L.N."/>
        </authorList>
    </citation>
    <scope>NUCLEOTIDE SEQUENCE [LARGE SCALE GENOMIC DNA]</scope>
    <source>
        <strain evidence="8 9">GW6</strain>
    </source>
</reference>
<dbReference type="InterPro" id="IPR051401">
    <property type="entry name" value="GtrA_CellWall_Glycosyl"/>
</dbReference>
<evidence type="ECO:0000256" key="3">
    <source>
        <dbReference type="ARBA" id="ARBA00022692"/>
    </source>
</evidence>
<dbReference type="Pfam" id="PF04138">
    <property type="entry name" value="GtrA_DPMS_TM"/>
    <property type="match status" value="1"/>
</dbReference>
<feature type="transmembrane region" description="Helical" evidence="6">
    <location>
        <begin position="35"/>
        <end position="54"/>
    </location>
</feature>
<evidence type="ECO:0000259" key="7">
    <source>
        <dbReference type="Pfam" id="PF04138"/>
    </source>
</evidence>